<dbReference type="InterPro" id="IPR010200">
    <property type="entry name" value="HflC"/>
</dbReference>
<evidence type="ECO:0000313" key="9">
    <source>
        <dbReference type="Proteomes" id="UP000017819"/>
    </source>
</evidence>
<comment type="caution">
    <text evidence="8">The sequence shown here is derived from an EMBL/GenBank/DDBJ whole genome shotgun (WGS) entry which is preliminary data.</text>
</comment>
<keyword evidence="4" id="KW-1133">Transmembrane helix</keyword>
<dbReference type="Pfam" id="PF01145">
    <property type="entry name" value="Band_7"/>
    <property type="match status" value="1"/>
</dbReference>
<dbReference type="SMART" id="SM00244">
    <property type="entry name" value="PHB"/>
    <property type="match status" value="1"/>
</dbReference>
<sequence>MIRTLGAGFLLVLAVGLYALYSAAFTVNEAQQALILRFGDPRRVIQEPGLHWKVPIADNIFYLDDRILDLDSPVQELIASDQKRLVVDAFARFRIADPLRFYQAVGTVDAAEARLATILNSALRRVLGEQTFFAVVRDQRDALMRDITAQVNREAQNFGIDVVDVRIRRADLPQANSEAIYRRMQTEREQEASQIRAEGEEQARRIRSRADRESTILVAEAQRSSEQIRGEGDALRNQIFANAYTRDPGFFDFYRSMQAYDNGLRGETTRFIMRPDSDFFRYFVNAQGVPEPGDATATGEAATGAETEEGATGDTPATEEPSAAPADDAGEPEAQVPAETGATGGAGAPAPTDTEPGDPPSPGEGESQTFTVPAQ</sequence>
<dbReference type="CDD" id="cd03405">
    <property type="entry name" value="SPFH_HflC"/>
    <property type="match status" value="1"/>
</dbReference>
<evidence type="ECO:0000313" key="8">
    <source>
        <dbReference type="EMBL" id="ESR27299.1"/>
    </source>
</evidence>
<gene>
    <name evidence="8" type="ORF">N177_0278</name>
</gene>
<dbReference type="Proteomes" id="UP000017819">
    <property type="component" value="Unassembled WGS sequence"/>
</dbReference>
<feature type="region of interest" description="Disordered" evidence="6">
    <location>
        <begin position="290"/>
        <end position="375"/>
    </location>
</feature>
<dbReference type="GO" id="GO:0016020">
    <property type="term" value="C:membrane"/>
    <property type="evidence" value="ECO:0007669"/>
    <property type="project" value="UniProtKB-SubCell"/>
</dbReference>
<comment type="similarity">
    <text evidence="2">Belongs to the band 7/mec-2 family. HflC subfamily.</text>
</comment>
<evidence type="ECO:0000256" key="5">
    <source>
        <dbReference type="ARBA" id="ARBA00023136"/>
    </source>
</evidence>
<feature type="domain" description="Band 7" evidence="7">
    <location>
        <begin position="22"/>
        <end position="184"/>
    </location>
</feature>
<feature type="compositionally biased region" description="Low complexity" evidence="6">
    <location>
        <begin position="312"/>
        <end position="341"/>
    </location>
</feature>
<dbReference type="SUPFAM" id="SSF117892">
    <property type="entry name" value="Band 7/SPFH domain"/>
    <property type="match status" value="1"/>
</dbReference>
<dbReference type="InterPro" id="IPR001107">
    <property type="entry name" value="Band_7"/>
</dbReference>
<dbReference type="STRING" id="631454.N177_0278"/>
<keyword evidence="3" id="KW-0812">Transmembrane</keyword>
<dbReference type="PRINTS" id="PR00721">
    <property type="entry name" value="STOMATIN"/>
</dbReference>
<evidence type="ECO:0000256" key="2">
    <source>
        <dbReference type="ARBA" id="ARBA00007862"/>
    </source>
</evidence>
<dbReference type="PANTHER" id="PTHR42911:SF1">
    <property type="entry name" value="MODULATOR OF FTSH PROTEASE HFLC"/>
    <property type="match status" value="1"/>
</dbReference>
<proteinExistence type="inferred from homology"/>
<dbReference type="RefSeq" id="WP_023430435.1">
    <property type="nucleotide sequence ID" value="NZ_AWXZ01000007.1"/>
</dbReference>
<dbReference type="PATRIC" id="fig|631454.5.peg.276"/>
<keyword evidence="9" id="KW-1185">Reference proteome</keyword>
<keyword evidence="5" id="KW-0472">Membrane</keyword>
<dbReference type="InterPro" id="IPR036013">
    <property type="entry name" value="Band_7/SPFH_dom_sf"/>
</dbReference>
<evidence type="ECO:0000259" key="7">
    <source>
        <dbReference type="SMART" id="SM00244"/>
    </source>
</evidence>
<evidence type="ECO:0000256" key="1">
    <source>
        <dbReference type="ARBA" id="ARBA00004167"/>
    </source>
</evidence>
<protein>
    <submittedName>
        <fullName evidence="8">HflC protein</fullName>
    </submittedName>
</protein>
<dbReference type="PANTHER" id="PTHR42911">
    <property type="entry name" value="MODULATOR OF FTSH PROTEASE HFLC"/>
    <property type="match status" value="1"/>
</dbReference>
<dbReference type="Gene3D" id="3.30.479.30">
    <property type="entry name" value="Band 7 domain"/>
    <property type="match status" value="1"/>
</dbReference>
<feature type="compositionally biased region" description="Low complexity" evidence="6">
    <location>
        <begin position="291"/>
        <end position="305"/>
    </location>
</feature>
<dbReference type="eggNOG" id="COG0330">
    <property type="taxonomic scope" value="Bacteria"/>
</dbReference>
<reference evidence="8 9" key="1">
    <citation type="journal article" date="2014" name="Genome Announc.">
        <title>Draft Genome Sequence of Lutibaculum baratangense Strain AMV1T, Isolated from a Mud Volcano in Andamans, India.</title>
        <authorList>
            <person name="Singh A."/>
            <person name="Sreenivas A."/>
            <person name="Sathyanarayana Reddy G."/>
            <person name="Pinnaka A.K."/>
            <person name="Shivaji S."/>
        </authorList>
    </citation>
    <scope>NUCLEOTIDE SEQUENCE [LARGE SCALE GENOMIC DNA]</scope>
    <source>
        <strain evidence="8 9">AMV1</strain>
    </source>
</reference>
<comment type="subcellular location">
    <subcellularLocation>
        <location evidence="1">Membrane</location>
        <topology evidence="1">Single-pass membrane protein</topology>
    </subcellularLocation>
</comment>
<organism evidence="8 9">
    <name type="scientific">Lutibaculum baratangense AMV1</name>
    <dbReference type="NCBI Taxonomy" id="631454"/>
    <lineage>
        <taxon>Bacteria</taxon>
        <taxon>Pseudomonadati</taxon>
        <taxon>Pseudomonadota</taxon>
        <taxon>Alphaproteobacteria</taxon>
        <taxon>Hyphomicrobiales</taxon>
        <taxon>Tepidamorphaceae</taxon>
        <taxon>Lutibaculum</taxon>
    </lineage>
</organism>
<evidence type="ECO:0000256" key="4">
    <source>
        <dbReference type="ARBA" id="ARBA00022989"/>
    </source>
</evidence>
<dbReference type="InterPro" id="IPR001972">
    <property type="entry name" value="Stomatin_HflK_fam"/>
</dbReference>
<accession>V4RPU4</accession>
<evidence type="ECO:0000256" key="6">
    <source>
        <dbReference type="SAM" id="MobiDB-lite"/>
    </source>
</evidence>
<dbReference type="NCBIfam" id="TIGR01932">
    <property type="entry name" value="hflC"/>
    <property type="match status" value="1"/>
</dbReference>
<dbReference type="EMBL" id="AWXZ01000007">
    <property type="protein sequence ID" value="ESR27299.1"/>
    <property type="molecule type" value="Genomic_DNA"/>
</dbReference>
<evidence type="ECO:0000256" key="3">
    <source>
        <dbReference type="ARBA" id="ARBA00022692"/>
    </source>
</evidence>
<dbReference type="AlphaFoldDB" id="V4RPU4"/>
<name>V4RPU4_9HYPH</name>